<dbReference type="AlphaFoldDB" id="A0A811QR97"/>
<evidence type="ECO:0000313" key="3">
    <source>
        <dbReference type="Proteomes" id="UP000604825"/>
    </source>
</evidence>
<gene>
    <name evidence="2" type="ORF">NCGR_LOCUS45018</name>
</gene>
<feature type="region of interest" description="Disordered" evidence="1">
    <location>
        <begin position="50"/>
        <end position="69"/>
    </location>
</feature>
<name>A0A811QR97_9POAL</name>
<accession>A0A811QR97</accession>
<proteinExistence type="predicted"/>
<dbReference type="EMBL" id="CAJGYO010000012">
    <property type="protein sequence ID" value="CAD6261624.1"/>
    <property type="molecule type" value="Genomic_DNA"/>
</dbReference>
<sequence length="89" mass="10070">MEKISSFSGLLEEIITKPQGSPCFSLRAELDRPRAKRERAYWKFQCQATGVGDPEGEDEDENGHGGQEISLTRLHRIEHVLCVDPNDLM</sequence>
<comment type="caution">
    <text evidence="2">The sequence shown here is derived from an EMBL/GenBank/DDBJ whole genome shotgun (WGS) entry which is preliminary data.</text>
</comment>
<evidence type="ECO:0000256" key="1">
    <source>
        <dbReference type="SAM" id="MobiDB-lite"/>
    </source>
</evidence>
<keyword evidence="3" id="KW-1185">Reference proteome</keyword>
<protein>
    <submittedName>
        <fullName evidence="2">Uncharacterized protein</fullName>
    </submittedName>
</protein>
<evidence type="ECO:0000313" key="2">
    <source>
        <dbReference type="EMBL" id="CAD6261624.1"/>
    </source>
</evidence>
<reference evidence="2" key="1">
    <citation type="submission" date="2020-10" db="EMBL/GenBank/DDBJ databases">
        <authorList>
            <person name="Han B."/>
            <person name="Lu T."/>
            <person name="Zhao Q."/>
            <person name="Huang X."/>
            <person name="Zhao Y."/>
        </authorList>
    </citation>
    <scope>NUCLEOTIDE SEQUENCE</scope>
</reference>
<organism evidence="2 3">
    <name type="scientific">Miscanthus lutarioriparius</name>
    <dbReference type="NCBI Taxonomy" id="422564"/>
    <lineage>
        <taxon>Eukaryota</taxon>
        <taxon>Viridiplantae</taxon>
        <taxon>Streptophyta</taxon>
        <taxon>Embryophyta</taxon>
        <taxon>Tracheophyta</taxon>
        <taxon>Spermatophyta</taxon>
        <taxon>Magnoliopsida</taxon>
        <taxon>Liliopsida</taxon>
        <taxon>Poales</taxon>
        <taxon>Poaceae</taxon>
        <taxon>PACMAD clade</taxon>
        <taxon>Panicoideae</taxon>
        <taxon>Andropogonodae</taxon>
        <taxon>Andropogoneae</taxon>
        <taxon>Saccharinae</taxon>
        <taxon>Miscanthus</taxon>
    </lineage>
</organism>
<dbReference type="Proteomes" id="UP000604825">
    <property type="component" value="Unassembled WGS sequence"/>
</dbReference>